<gene>
    <name evidence="3" type="ORF">TCMB3V08_LOCUS10020</name>
</gene>
<dbReference type="PANTHER" id="PTHR19854">
    <property type="entry name" value="TRANSDUCIN BETA-LIKE 3"/>
    <property type="match status" value="1"/>
</dbReference>
<organism evidence="3">
    <name type="scientific">Timema californicum</name>
    <name type="common">California timema</name>
    <name type="synonym">Walking stick</name>
    <dbReference type="NCBI Taxonomy" id="61474"/>
    <lineage>
        <taxon>Eukaryota</taxon>
        <taxon>Metazoa</taxon>
        <taxon>Ecdysozoa</taxon>
        <taxon>Arthropoda</taxon>
        <taxon>Hexapoda</taxon>
        <taxon>Insecta</taxon>
        <taxon>Pterygota</taxon>
        <taxon>Neoptera</taxon>
        <taxon>Polyneoptera</taxon>
        <taxon>Phasmatodea</taxon>
        <taxon>Timematodea</taxon>
        <taxon>Timematoidea</taxon>
        <taxon>Timematidae</taxon>
        <taxon>Timema</taxon>
    </lineage>
</organism>
<proteinExistence type="predicted"/>
<name>A0A7R9PBW6_TIMCA</name>
<keyword evidence="2" id="KW-0677">Repeat</keyword>
<accession>A0A7R9PBW6</accession>
<dbReference type="InterPro" id="IPR036322">
    <property type="entry name" value="WD40_repeat_dom_sf"/>
</dbReference>
<dbReference type="InterPro" id="IPR015943">
    <property type="entry name" value="WD40/YVTN_repeat-like_dom_sf"/>
</dbReference>
<evidence type="ECO:0000313" key="3">
    <source>
        <dbReference type="EMBL" id="CAD7577470.1"/>
    </source>
</evidence>
<evidence type="ECO:0000256" key="2">
    <source>
        <dbReference type="ARBA" id="ARBA00022737"/>
    </source>
</evidence>
<dbReference type="Gene3D" id="2.130.10.10">
    <property type="entry name" value="YVTN repeat-like/Quinoprotein amine dehydrogenase"/>
    <property type="match status" value="2"/>
</dbReference>
<dbReference type="PANTHER" id="PTHR19854:SF1">
    <property type="entry name" value="GUANINE NUCLEOTIDE-BINDING PROTEIN SUBUNIT BETA-LIKE PROTEIN 1"/>
    <property type="match status" value="1"/>
</dbReference>
<evidence type="ECO:0000256" key="1">
    <source>
        <dbReference type="ARBA" id="ARBA00022574"/>
    </source>
</evidence>
<protein>
    <submittedName>
        <fullName evidence="3">(California timema) hypothetical protein</fullName>
    </submittedName>
</protein>
<dbReference type="SUPFAM" id="SSF50978">
    <property type="entry name" value="WD40 repeat-like"/>
    <property type="match status" value="1"/>
</dbReference>
<reference evidence="3" key="1">
    <citation type="submission" date="2020-11" db="EMBL/GenBank/DDBJ databases">
        <authorList>
            <person name="Tran Van P."/>
        </authorList>
    </citation>
    <scope>NUCLEOTIDE SEQUENCE</scope>
</reference>
<sequence>MFVFNMDKKKLEPVYTLCSEIPSVYSLLFWNNSDKDVILCGTKSGAVYTWDLDNARITNKPQFEIGTSPCVSLSDSDDILVTQDKLGSVKLWQETPCGWTEIKSFHLDHTGFCRVDVSNLYDNLAALPRHKGGLDIYNLKSYEKVTSLNDSDTDVYEQLGELMACKLITISGVTYVIAAYENEELCLWDLRKEGVVSKHKLPGCPTSLEFDNETGKGVCGNSSSQVPIFSVDKAGTFSTRSTVKLKCRGVGCIRMKPDKSYVVAGCWNKLIQTHNRLASALSNGDIPLRQLTKEGPSLHLLWALIAKRRKPLTADIPPFF</sequence>
<dbReference type="AlphaFoldDB" id="A0A7R9PBW6"/>
<dbReference type="EMBL" id="OE185682">
    <property type="protein sequence ID" value="CAD7577470.1"/>
    <property type="molecule type" value="Genomic_DNA"/>
</dbReference>
<keyword evidence="1" id="KW-0853">WD repeat</keyword>